<dbReference type="InterPro" id="IPR047002">
    <property type="entry name" value="Tcp10_C_sf"/>
</dbReference>
<feature type="compositionally biased region" description="Gly residues" evidence="3">
    <location>
        <begin position="323"/>
        <end position="338"/>
    </location>
</feature>
<feature type="compositionally biased region" description="Basic and acidic residues" evidence="3">
    <location>
        <begin position="695"/>
        <end position="709"/>
    </location>
</feature>
<dbReference type="GO" id="GO:0061511">
    <property type="term" value="P:centriole elongation"/>
    <property type="evidence" value="ECO:0007669"/>
    <property type="project" value="TreeGrafter"/>
</dbReference>
<feature type="compositionally biased region" description="Low complexity" evidence="3">
    <location>
        <begin position="775"/>
        <end position="786"/>
    </location>
</feature>
<feature type="compositionally biased region" description="Basic and acidic residues" evidence="3">
    <location>
        <begin position="663"/>
        <end position="675"/>
    </location>
</feature>
<feature type="domain" description="Centromere protein J C-terminal" evidence="4">
    <location>
        <begin position="855"/>
        <end position="886"/>
    </location>
</feature>
<dbReference type="InterPro" id="IPR058029">
    <property type="entry name" value="Tubulin-bd_CENPJ"/>
</dbReference>
<feature type="region of interest" description="Disordered" evidence="3">
    <location>
        <begin position="21"/>
        <end position="76"/>
    </location>
</feature>
<evidence type="ECO:0000256" key="3">
    <source>
        <dbReference type="SAM" id="MobiDB-lite"/>
    </source>
</evidence>
<dbReference type="GO" id="GO:0015631">
    <property type="term" value="F:tubulin binding"/>
    <property type="evidence" value="ECO:0007669"/>
    <property type="project" value="TreeGrafter"/>
</dbReference>
<feature type="compositionally biased region" description="Low complexity" evidence="3">
    <location>
        <begin position="759"/>
        <end position="768"/>
    </location>
</feature>
<dbReference type="GO" id="GO:0060271">
    <property type="term" value="P:cilium assembly"/>
    <property type="evidence" value="ECO:0007669"/>
    <property type="project" value="TreeGrafter"/>
</dbReference>
<evidence type="ECO:0000256" key="1">
    <source>
        <dbReference type="ARBA" id="ARBA00005627"/>
    </source>
</evidence>
<evidence type="ECO:0008006" key="8">
    <source>
        <dbReference type="Google" id="ProtNLM"/>
    </source>
</evidence>
<evidence type="ECO:0000256" key="2">
    <source>
        <dbReference type="SAM" id="Coils"/>
    </source>
</evidence>
<dbReference type="Proteomes" id="UP001221898">
    <property type="component" value="Unassembled WGS sequence"/>
</dbReference>
<keyword evidence="2" id="KW-0175">Coiled coil</keyword>
<accession>A0AAD7S586</accession>
<feature type="region of interest" description="Disordered" evidence="3">
    <location>
        <begin position="173"/>
        <end position="192"/>
    </location>
</feature>
<feature type="compositionally biased region" description="Polar residues" evidence="3">
    <location>
        <begin position="743"/>
        <end position="758"/>
    </location>
</feature>
<feature type="region of interest" description="Disordered" evidence="3">
    <location>
        <begin position="323"/>
        <end position="411"/>
    </location>
</feature>
<feature type="coiled-coil region" evidence="2">
    <location>
        <begin position="528"/>
        <end position="563"/>
    </location>
</feature>
<evidence type="ECO:0000313" key="7">
    <source>
        <dbReference type="Proteomes" id="UP001221898"/>
    </source>
</evidence>
<feature type="region of interest" description="Disordered" evidence="3">
    <location>
        <begin position="257"/>
        <end position="297"/>
    </location>
</feature>
<feature type="compositionally biased region" description="Basic and acidic residues" evidence="3">
    <location>
        <begin position="849"/>
        <end position="859"/>
    </location>
</feature>
<feature type="compositionally biased region" description="Basic and acidic residues" evidence="3">
    <location>
        <begin position="21"/>
        <end position="42"/>
    </location>
</feature>
<proteinExistence type="inferred from homology"/>
<dbReference type="AlphaFoldDB" id="A0AAD7S586"/>
<gene>
    <name evidence="6" type="ORF">AAFF_G00020790</name>
</gene>
<feature type="domain" description="CENPJ tubulin-binding region" evidence="5">
    <location>
        <begin position="64"/>
        <end position="123"/>
    </location>
</feature>
<organism evidence="6 7">
    <name type="scientific">Aldrovandia affinis</name>
    <dbReference type="NCBI Taxonomy" id="143900"/>
    <lineage>
        <taxon>Eukaryota</taxon>
        <taxon>Metazoa</taxon>
        <taxon>Chordata</taxon>
        <taxon>Craniata</taxon>
        <taxon>Vertebrata</taxon>
        <taxon>Euteleostomi</taxon>
        <taxon>Actinopterygii</taxon>
        <taxon>Neopterygii</taxon>
        <taxon>Teleostei</taxon>
        <taxon>Notacanthiformes</taxon>
        <taxon>Halosauridae</taxon>
        <taxon>Aldrovandia</taxon>
    </lineage>
</organism>
<keyword evidence="7" id="KW-1185">Reference proteome</keyword>
<reference evidence="6" key="1">
    <citation type="journal article" date="2023" name="Science">
        <title>Genome structures resolve the early diversification of teleost fishes.</title>
        <authorList>
            <person name="Parey E."/>
            <person name="Louis A."/>
            <person name="Montfort J."/>
            <person name="Bouchez O."/>
            <person name="Roques C."/>
            <person name="Iampietro C."/>
            <person name="Lluch J."/>
            <person name="Castinel A."/>
            <person name="Donnadieu C."/>
            <person name="Desvignes T."/>
            <person name="Floi Bucao C."/>
            <person name="Jouanno E."/>
            <person name="Wen M."/>
            <person name="Mejri S."/>
            <person name="Dirks R."/>
            <person name="Jansen H."/>
            <person name="Henkel C."/>
            <person name="Chen W.J."/>
            <person name="Zahm M."/>
            <person name="Cabau C."/>
            <person name="Klopp C."/>
            <person name="Thompson A.W."/>
            <person name="Robinson-Rechavi M."/>
            <person name="Braasch I."/>
            <person name="Lecointre G."/>
            <person name="Bobe J."/>
            <person name="Postlethwait J.H."/>
            <person name="Berthelot C."/>
            <person name="Roest Crollius H."/>
            <person name="Guiguen Y."/>
        </authorList>
    </citation>
    <scope>NUCLEOTIDE SEQUENCE</scope>
    <source>
        <strain evidence="6">NC1722</strain>
    </source>
</reference>
<comment type="caution">
    <text evidence="6">The sequence shown here is derived from an EMBL/GenBank/DDBJ whole genome shotgun (WGS) entry which is preliminary data.</text>
</comment>
<name>A0AAD7S586_9TELE</name>
<feature type="region of interest" description="Disordered" evidence="3">
    <location>
        <begin position="639"/>
        <end position="859"/>
    </location>
</feature>
<feature type="region of interest" description="Disordered" evidence="3">
    <location>
        <begin position="456"/>
        <end position="527"/>
    </location>
</feature>
<dbReference type="GO" id="GO:0005813">
    <property type="term" value="C:centrosome"/>
    <property type="evidence" value="ECO:0007669"/>
    <property type="project" value="TreeGrafter"/>
</dbReference>
<feature type="compositionally biased region" description="Basic and acidic residues" evidence="3">
    <location>
        <begin position="787"/>
        <end position="797"/>
    </location>
</feature>
<feature type="domain" description="Centromere protein J C-terminal" evidence="4">
    <location>
        <begin position="925"/>
        <end position="953"/>
    </location>
</feature>
<dbReference type="PANTHER" id="PTHR10331:SF28">
    <property type="entry name" value="CENTROMERE PROTEIN J-LIKE"/>
    <property type="match status" value="1"/>
</dbReference>
<feature type="domain" description="Centromere protein J C-terminal" evidence="4">
    <location>
        <begin position="961"/>
        <end position="995"/>
    </location>
</feature>
<feature type="compositionally biased region" description="Polar residues" evidence="3">
    <location>
        <begin position="268"/>
        <end position="282"/>
    </location>
</feature>
<dbReference type="InterPro" id="IPR009852">
    <property type="entry name" value="CENPJ_C_dom"/>
</dbReference>
<protein>
    <recommendedName>
        <fullName evidence="8">Centromere protein J</fullName>
    </recommendedName>
</protein>
<dbReference type="Pfam" id="PF25779">
    <property type="entry name" value="Tubulin-bind_CPAP"/>
    <property type="match status" value="1"/>
</dbReference>
<feature type="compositionally biased region" description="Basic and acidic residues" evidence="3">
    <location>
        <begin position="518"/>
        <end position="527"/>
    </location>
</feature>
<feature type="domain" description="Centromere protein J C-terminal" evidence="4">
    <location>
        <begin position="999"/>
        <end position="1029"/>
    </location>
</feature>
<feature type="compositionally biased region" description="Basic and acidic residues" evidence="3">
    <location>
        <begin position="492"/>
        <end position="504"/>
    </location>
</feature>
<dbReference type="Pfam" id="PF07202">
    <property type="entry name" value="Tcp10_C"/>
    <property type="match status" value="4"/>
</dbReference>
<sequence length="1044" mass="116035">MNLIHLAQGREHCPEEIETKYEAVPGKDHSDGRKLSPVKEENTEQGEELCPVSPFGIRRKPSANPEERPIRPGVGAQQKTFEELVEEQLKADQDILQKEKQGKKEVLESKYFLRRGDGMFRIERSRDSVQKAQRRASLIPPPRRVSSAVQHRRLSAPSLLHLEEVRVDSNPPLVQVRSSPIPPVSQEETAGAGNRVGADLTVEQGSNSSIGLQGTPQSKVAENIVPSYKVAENKTRTKTPDDMVFHRHLCVAERDCHTQRQKGEDEPQSQTFQSATVPTETEQPLPRGQCLPKDSPHVSEVRASVGFKKVNDRIVKVSEGWGLVTGGERNGARGGWEGRGQVREGTWCSPSSSSGGEAVPVRQRREHAALQVPPSLGHKDQNLDLSEDDYASDAPSEAEAGPTSGPLTPRGPAALLQQLFSSSSCSSSSDEEELRALRRHKAAVQAPRPFRKTVERRALTQKPTGGCGARVKSKHPSTSGLVARLFPSMKTKTKEPAHSGHSDRSLGSGDSQCGNEPLLRRQKDHDLMMKAETDHDSVLDKMKEEQDKALQFLREKMSRFEYEKRDDLSECGATCAHKEGQVLSDQVETPNKDFQELRLQMLALQEQCRQRESHWLLAHERLQDQVEALSRENVELRGERIVPGGHHQEAGMSNDMLPRPHHRTEAVVKRGERSDSCSNRSSTPVGRSLRVDSSPSEKPEGQRGERSESLGKTSKASSDRDPPVPRTRSATPAFNKPPIQKRAITTSTNLKTKGLSTPSTRVHSSNSRSSEDTCSPDNPSSKSCSSNDKKAVSRSGERLLAWRGQESRSSTPIGRRTPSAGRTASSESAQRETRLGVMRGPSPNVTQKGTDDELREETHYPDGKIERLLRSGCRIVIFRNGTKKEITADGKSVTVTFFNGDVKQILAEKEVYYYSDAQTTHTTYPDGLEVLQFPNNQIEKHHPNGTREIIFPDQTVKHVYPDGREESIFPDGTVVKLARNGEKTVEFSNGQREIHTTQYKRREYPDGTTKTVYSNGRQETKFSSGRIRIKDKGGTIIMDKKLCD</sequence>
<dbReference type="EMBL" id="JAINUG010000108">
    <property type="protein sequence ID" value="KAJ8396212.1"/>
    <property type="molecule type" value="Genomic_DNA"/>
</dbReference>
<dbReference type="Gene3D" id="2.60.450.20">
    <property type="match status" value="1"/>
</dbReference>
<evidence type="ECO:0000313" key="6">
    <source>
        <dbReference type="EMBL" id="KAJ8396212.1"/>
    </source>
</evidence>
<dbReference type="InterPro" id="IPR026581">
    <property type="entry name" value="TCP10L/CENPJ"/>
</dbReference>
<feature type="compositionally biased region" description="Polar residues" evidence="3">
    <location>
        <begin position="676"/>
        <end position="694"/>
    </location>
</feature>
<evidence type="ECO:0000259" key="4">
    <source>
        <dbReference type="Pfam" id="PF07202"/>
    </source>
</evidence>
<dbReference type="GO" id="GO:0005814">
    <property type="term" value="C:centriole"/>
    <property type="evidence" value="ECO:0007669"/>
    <property type="project" value="TreeGrafter"/>
</dbReference>
<dbReference type="PANTHER" id="PTHR10331">
    <property type="entry name" value="T COMPLEX PROTEIN 10"/>
    <property type="match status" value="1"/>
</dbReference>
<comment type="similarity">
    <text evidence="1">Belongs to the TCP10 family.</text>
</comment>
<evidence type="ECO:0000259" key="5">
    <source>
        <dbReference type="Pfam" id="PF25779"/>
    </source>
</evidence>